<evidence type="ECO:0000313" key="2">
    <source>
        <dbReference type="Proteomes" id="UP000032142"/>
    </source>
</evidence>
<dbReference type="EMBL" id="KN396292">
    <property type="protein sequence ID" value="KHG11671.1"/>
    <property type="molecule type" value="Genomic_DNA"/>
</dbReference>
<organism evidence="1 2">
    <name type="scientific">Gossypium arboreum</name>
    <name type="common">Tree cotton</name>
    <name type="synonym">Gossypium nanking</name>
    <dbReference type="NCBI Taxonomy" id="29729"/>
    <lineage>
        <taxon>Eukaryota</taxon>
        <taxon>Viridiplantae</taxon>
        <taxon>Streptophyta</taxon>
        <taxon>Embryophyta</taxon>
        <taxon>Tracheophyta</taxon>
        <taxon>Spermatophyta</taxon>
        <taxon>Magnoliopsida</taxon>
        <taxon>eudicotyledons</taxon>
        <taxon>Gunneridae</taxon>
        <taxon>Pentapetalae</taxon>
        <taxon>rosids</taxon>
        <taxon>malvids</taxon>
        <taxon>Malvales</taxon>
        <taxon>Malvaceae</taxon>
        <taxon>Malvoideae</taxon>
        <taxon>Gossypium</taxon>
    </lineage>
</organism>
<sequence>MELCLNKVNLKLYRSRTKETELGSRKNKNNRIAVL</sequence>
<gene>
    <name evidence="1" type="ORF">F383_00298</name>
</gene>
<dbReference type="Proteomes" id="UP000032142">
    <property type="component" value="Unassembled WGS sequence"/>
</dbReference>
<dbReference type="AlphaFoldDB" id="A0A0B0NKQ0"/>
<evidence type="ECO:0000313" key="1">
    <source>
        <dbReference type="EMBL" id="KHG11671.1"/>
    </source>
</evidence>
<protein>
    <submittedName>
        <fullName evidence="1">Uncharacterized protein</fullName>
    </submittedName>
</protein>
<reference evidence="2" key="1">
    <citation type="submission" date="2014-09" db="EMBL/GenBank/DDBJ databases">
        <authorList>
            <person name="Mudge J."/>
            <person name="Ramaraj T."/>
            <person name="Lindquist I.E."/>
            <person name="Bharti A.K."/>
            <person name="Sundararajan A."/>
            <person name="Cameron C.T."/>
            <person name="Woodward J.E."/>
            <person name="May G.D."/>
            <person name="Brubaker C."/>
            <person name="Broadhvest J."/>
            <person name="Wilkins T.A."/>
        </authorList>
    </citation>
    <scope>NUCLEOTIDE SEQUENCE</scope>
    <source>
        <strain evidence="2">cv. AKA8401</strain>
    </source>
</reference>
<proteinExistence type="predicted"/>
<accession>A0A0B0NKQ0</accession>
<keyword evidence="2" id="KW-1185">Reference proteome</keyword>
<name>A0A0B0NKQ0_GOSAR</name>